<dbReference type="EMBL" id="GL377311">
    <property type="protein sequence ID" value="EFI93546.1"/>
    <property type="molecule type" value="Genomic_DNA"/>
</dbReference>
<feature type="region of interest" description="Disordered" evidence="1">
    <location>
        <begin position="1"/>
        <end position="153"/>
    </location>
</feature>
<dbReference type="OrthoDB" id="3210574at2759"/>
<keyword evidence="3" id="KW-1185">Reference proteome</keyword>
<dbReference type="VEuPathDB" id="FungiDB:SCHCODRAFT_01216282"/>
<accession>D8QG68</accession>
<feature type="compositionally biased region" description="Basic and acidic residues" evidence="1">
    <location>
        <begin position="98"/>
        <end position="120"/>
    </location>
</feature>
<dbReference type="HOGENOM" id="CLU_117766_0_0_1"/>
<feature type="compositionally biased region" description="Basic and acidic residues" evidence="1">
    <location>
        <begin position="128"/>
        <end position="139"/>
    </location>
</feature>
<sequence length="153" mass="16704">MSNQHVQHFDEQPIGTRVPEMERMDSSAFANAEDTDPATWQREHMKQPQPSSHPRDDSMEGLQHQQRTGSAAGRTVFTEERPLGVQPTSQGGVAVGGQEDKPMGHAKLTDKIVGKTEKVMGKMSKNPQMHEKGELREAGGKAAATGQARAPHD</sequence>
<dbReference type="GeneID" id="9596861"/>
<protein>
    <submittedName>
        <fullName evidence="2">Uncharacterized protein</fullName>
    </submittedName>
</protein>
<proteinExistence type="predicted"/>
<evidence type="ECO:0000313" key="2">
    <source>
        <dbReference type="EMBL" id="EFI93546.1"/>
    </source>
</evidence>
<reference evidence="2 3" key="1">
    <citation type="journal article" date="2010" name="Nat. Biotechnol.">
        <title>Genome sequence of the model mushroom Schizophyllum commune.</title>
        <authorList>
            <person name="Ohm R.A."/>
            <person name="de Jong J.F."/>
            <person name="Lugones L.G."/>
            <person name="Aerts A."/>
            <person name="Kothe E."/>
            <person name="Stajich J.E."/>
            <person name="de Vries R.P."/>
            <person name="Record E."/>
            <person name="Levasseur A."/>
            <person name="Baker S.E."/>
            <person name="Bartholomew K.A."/>
            <person name="Coutinho P.M."/>
            <person name="Erdmann S."/>
            <person name="Fowler T.J."/>
            <person name="Gathman A.C."/>
            <person name="Lombard V."/>
            <person name="Henrissat B."/>
            <person name="Knabe N."/>
            <person name="Kuees U."/>
            <person name="Lilly W.W."/>
            <person name="Lindquist E."/>
            <person name="Lucas S."/>
            <person name="Magnuson J.K."/>
            <person name="Piumi F."/>
            <person name="Raudaskoski M."/>
            <person name="Salamov A."/>
            <person name="Schmutz J."/>
            <person name="Schwarze F.W.M.R."/>
            <person name="vanKuyk P.A."/>
            <person name="Horton J.S."/>
            <person name="Grigoriev I.V."/>
            <person name="Woesten H.A.B."/>
        </authorList>
    </citation>
    <scope>NUCLEOTIDE SEQUENCE [LARGE SCALE GENOMIC DNA]</scope>
    <source>
        <strain evidence="3">H4-8 / FGSC 9210</strain>
    </source>
</reference>
<organism evidence="3">
    <name type="scientific">Schizophyllum commune (strain H4-8 / FGSC 9210)</name>
    <name type="common">Split gill fungus</name>
    <dbReference type="NCBI Taxonomy" id="578458"/>
    <lineage>
        <taxon>Eukaryota</taxon>
        <taxon>Fungi</taxon>
        <taxon>Dikarya</taxon>
        <taxon>Basidiomycota</taxon>
        <taxon>Agaricomycotina</taxon>
        <taxon>Agaricomycetes</taxon>
        <taxon>Agaricomycetidae</taxon>
        <taxon>Agaricales</taxon>
        <taxon>Schizophyllaceae</taxon>
        <taxon>Schizophyllum</taxon>
    </lineage>
</organism>
<name>D8QG68_SCHCM</name>
<evidence type="ECO:0000256" key="1">
    <source>
        <dbReference type="SAM" id="MobiDB-lite"/>
    </source>
</evidence>
<dbReference type="eggNOG" id="ENOG502STXV">
    <property type="taxonomic scope" value="Eukaryota"/>
</dbReference>
<dbReference type="Proteomes" id="UP000007431">
    <property type="component" value="Unassembled WGS sequence"/>
</dbReference>
<dbReference type="AlphaFoldDB" id="D8QG68"/>
<gene>
    <name evidence="2" type="ORF">SCHCODRAFT_237531</name>
</gene>
<dbReference type="InParanoid" id="D8QG68"/>
<evidence type="ECO:0000313" key="3">
    <source>
        <dbReference type="Proteomes" id="UP000007431"/>
    </source>
</evidence>
<dbReference type="RefSeq" id="XP_003028449.1">
    <property type="nucleotide sequence ID" value="XM_003028403.1"/>
</dbReference>
<dbReference type="KEGG" id="scm:SCHCO_01216282"/>